<dbReference type="Proteomes" id="UP001140949">
    <property type="component" value="Unassembled WGS sequence"/>
</dbReference>
<organism evidence="2 3">
    <name type="scientific">Iris pallida</name>
    <name type="common">Sweet iris</name>
    <dbReference type="NCBI Taxonomy" id="29817"/>
    <lineage>
        <taxon>Eukaryota</taxon>
        <taxon>Viridiplantae</taxon>
        <taxon>Streptophyta</taxon>
        <taxon>Embryophyta</taxon>
        <taxon>Tracheophyta</taxon>
        <taxon>Spermatophyta</taxon>
        <taxon>Magnoliopsida</taxon>
        <taxon>Liliopsida</taxon>
        <taxon>Asparagales</taxon>
        <taxon>Iridaceae</taxon>
        <taxon>Iridoideae</taxon>
        <taxon>Irideae</taxon>
        <taxon>Iris</taxon>
    </lineage>
</organism>
<accession>A0AAX6H4J4</accession>
<evidence type="ECO:0000313" key="3">
    <source>
        <dbReference type="Proteomes" id="UP001140949"/>
    </source>
</evidence>
<dbReference type="AlphaFoldDB" id="A0AAX6H4J4"/>
<name>A0AAX6H4J4_IRIPA</name>
<reference evidence="2" key="2">
    <citation type="submission" date="2023-04" db="EMBL/GenBank/DDBJ databases">
        <authorList>
            <person name="Bruccoleri R.E."/>
            <person name="Oakeley E.J."/>
            <person name="Faust A.-M."/>
            <person name="Dessus-Babus S."/>
            <person name="Altorfer M."/>
            <person name="Burckhardt D."/>
            <person name="Oertli M."/>
            <person name="Naumann U."/>
            <person name="Petersen F."/>
            <person name="Wong J."/>
        </authorList>
    </citation>
    <scope>NUCLEOTIDE SEQUENCE</scope>
    <source>
        <strain evidence="2">GSM-AAB239-AS_SAM_17_03QT</strain>
        <tissue evidence="2">Leaf</tissue>
    </source>
</reference>
<sequence length="90" mass="9350">MRRRGGKSPPASEGSGSARHTRWKVARCCRRVDPVVTANTGATEGVIAQLGGEVSTAARDLLAGQAVVPSGCAGDRVGLCPHARDLEARR</sequence>
<gene>
    <name evidence="2" type="ORF">M6B38_331115</name>
</gene>
<evidence type="ECO:0000313" key="2">
    <source>
        <dbReference type="EMBL" id="KAJ6835375.1"/>
    </source>
</evidence>
<keyword evidence="3" id="KW-1185">Reference proteome</keyword>
<evidence type="ECO:0000256" key="1">
    <source>
        <dbReference type="SAM" id="MobiDB-lite"/>
    </source>
</evidence>
<dbReference type="EMBL" id="JANAVB010013400">
    <property type="protein sequence ID" value="KAJ6835375.1"/>
    <property type="molecule type" value="Genomic_DNA"/>
</dbReference>
<reference evidence="2" key="1">
    <citation type="journal article" date="2023" name="GigaByte">
        <title>Genome assembly of the bearded iris, Iris pallida Lam.</title>
        <authorList>
            <person name="Bruccoleri R.E."/>
            <person name="Oakeley E.J."/>
            <person name="Faust A.M.E."/>
            <person name="Altorfer M."/>
            <person name="Dessus-Babus S."/>
            <person name="Burckhardt D."/>
            <person name="Oertli M."/>
            <person name="Naumann U."/>
            <person name="Petersen F."/>
            <person name="Wong J."/>
        </authorList>
    </citation>
    <scope>NUCLEOTIDE SEQUENCE</scope>
    <source>
        <strain evidence="2">GSM-AAB239-AS_SAM_17_03QT</strain>
    </source>
</reference>
<proteinExistence type="predicted"/>
<feature type="region of interest" description="Disordered" evidence="1">
    <location>
        <begin position="1"/>
        <end position="22"/>
    </location>
</feature>
<comment type="caution">
    <text evidence="2">The sequence shown here is derived from an EMBL/GenBank/DDBJ whole genome shotgun (WGS) entry which is preliminary data.</text>
</comment>
<protein>
    <submittedName>
        <fullName evidence="2">Pollen-specific leucine-rich repeat extensin-like protein 3</fullName>
    </submittedName>
</protein>